<evidence type="ECO:0000313" key="2">
    <source>
        <dbReference type="EMBL" id="KAJ9602988.1"/>
    </source>
</evidence>
<reference evidence="2" key="1">
    <citation type="submission" date="2022-10" db="EMBL/GenBank/DDBJ databases">
        <title>Culturing micro-colonial fungi from biological soil crusts in the Mojave desert and describing Neophaeococcomyces mojavensis, and introducing the new genera and species Taxawa tesnikishii.</title>
        <authorList>
            <person name="Kurbessoian T."/>
            <person name="Stajich J.E."/>
        </authorList>
    </citation>
    <scope>NUCLEOTIDE SEQUENCE</scope>
    <source>
        <strain evidence="2">TK_41</strain>
    </source>
</reference>
<dbReference type="PANTHER" id="PTHR33112:SF12">
    <property type="entry name" value="HETEROKARYON INCOMPATIBILITY DOMAIN-CONTAINING PROTEIN"/>
    <property type="match status" value="1"/>
</dbReference>
<dbReference type="Pfam" id="PF06985">
    <property type="entry name" value="HET"/>
    <property type="match status" value="1"/>
</dbReference>
<dbReference type="PANTHER" id="PTHR33112">
    <property type="entry name" value="DOMAIN PROTEIN, PUTATIVE-RELATED"/>
    <property type="match status" value="1"/>
</dbReference>
<feature type="domain" description="Heterokaryon incompatibility" evidence="1">
    <location>
        <begin position="212"/>
        <end position="363"/>
    </location>
</feature>
<accession>A0AA39CC86</accession>
<dbReference type="InterPro" id="IPR010730">
    <property type="entry name" value="HET"/>
</dbReference>
<protein>
    <recommendedName>
        <fullName evidence="1">Heterokaryon incompatibility domain-containing protein</fullName>
    </recommendedName>
</protein>
<comment type="caution">
    <text evidence="2">The sequence shown here is derived from an EMBL/GenBank/DDBJ whole genome shotgun (WGS) entry which is preliminary data.</text>
</comment>
<organism evidence="2 3">
    <name type="scientific">Cladophialophora chaetospira</name>
    <dbReference type="NCBI Taxonomy" id="386627"/>
    <lineage>
        <taxon>Eukaryota</taxon>
        <taxon>Fungi</taxon>
        <taxon>Dikarya</taxon>
        <taxon>Ascomycota</taxon>
        <taxon>Pezizomycotina</taxon>
        <taxon>Eurotiomycetes</taxon>
        <taxon>Chaetothyriomycetidae</taxon>
        <taxon>Chaetothyriales</taxon>
        <taxon>Herpotrichiellaceae</taxon>
        <taxon>Cladophialophora</taxon>
    </lineage>
</organism>
<proteinExistence type="predicted"/>
<dbReference type="AlphaFoldDB" id="A0AA39CC86"/>
<evidence type="ECO:0000313" key="3">
    <source>
        <dbReference type="Proteomes" id="UP001172673"/>
    </source>
</evidence>
<dbReference type="EMBL" id="JAPDRK010000023">
    <property type="protein sequence ID" value="KAJ9602988.1"/>
    <property type="molecule type" value="Genomic_DNA"/>
</dbReference>
<name>A0AA39CC86_9EURO</name>
<sequence length="1234" mass="139574">MEYMKGFLRFGKSKSTPSEQPIASLCERCQKIPLEGIFAGDFKKGFVFEEARSIGEVEECIQSCALCRLVSRSFDWQPQIKDKSILSFLGLKRRKTPEAAVAVKYSVGRHDAEVLVGHEKNALRLTVLGRERSFLKVRPFVEGSSLLEGHLVSHVSPNFELIKAWISNCVAHHGASCETLGWAQPSQDPTNAFVINVIDEVLRPLVVPKMKFVALSYVVGPSRQSQRNRRHLRKFATSSEALPLKALVRDLPTIVKDAMRFVRLIGEQFLWVDCLSISDRDEEHKLSQIRQMHRIYSSALLTIVAADGADGDTGLSGISPQAARIDQLSEEYAPDKFLAELLPVDETAQSSSIWNSRSWCLQERLLSRRCVIFCKGQVYWRCKKDAFGEDYPLSAKPRGKAFVDQMPFRLDILFPERTVPSNDSIPVLAANTMSSDLSSSDLRVLFAAYCWVVAEYSRRRLTFAEDINTAFDGIDVLLCENLGTTPWWGSPQSLLHRALLWCPGYANVNAAALSNERLKRRCSRRLEFPSWAWCGWIGRITYFSLLQYVLTLGGSLGVDLFFSNTEVVPYVAWSRYEGGSMVVINRSVIVELSGKGTESGTLPSEGFTTSHENHELGVSLDHELTHIKPAAIDSTADNDSFERYIFTYARIWRLSQFAISEHPSLQRSQYNAQEYEMIDHGGYGYLDSEEVLDPADVYVMVVSRTEMGARRRANEFFDWSARYADGVTHVYDVLYVVFDEKGDFKGQRARRVIMPVTFINRSKNNFKPSTEIGAINAHRAHLRYEKKRKAARETACRRNVQVFSCNEATEQYDAEPIQCSMSLIAQHIGSLRDDPFWTMPVDNSYDAMMSFDYLFQVICPFALSLNNLDRKQFEVIRMNILETRIYCSAMIALGLMLRSLHMDNTKRLSRATMYHLNNAIVALRGAVEDPLLGTSDLVLSTICTVAIVYRLLNDYAAYYMHVGGVRRIVDLRGGLDSLVGWGGFLKIAVVGMFESEAVLQRQLNQRDQDDLGPSLTYETLLEYPSYPPAATLRDRVSHYPQGIRALALGGRLSFQFLNFFEVFFDWYIVSNTTPGPHDSMTELGHEILSMPRLTSIERLLAVTIQAYINWLERTIRNWSNFSSEHEVAVHIRALKAPEGYADACTDETRAAVAWCCLMLRDTTETDSLAWGWAVERASAMSVLKDREEELDRLFLPRPGGQTVDDHRACMRVISLGIRNDLPSSDEPVSVPHIT</sequence>
<evidence type="ECO:0000259" key="1">
    <source>
        <dbReference type="Pfam" id="PF06985"/>
    </source>
</evidence>
<keyword evidence="3" id="KW-1185">Reference proteome</keyword>
<gene>
    <name evidence="2" type="ORF">H2200_012283</name>
</gene>
<dbReference type="Proteomes" id="UP001172673">
    <property type="component" value="Unassembled WGS sequence"/>
</dbReference>